<reference evidence="5" key="1">
    <citation type="submission" date="2018-05" db="EMBL/GenBank/DDBJ databases">
        <authorList>
            <person name="Lanie J.A."/>
            <person name="Ng W.-L."/>
            <person name="Kazmierczak K.M."/>
            <person name="Andrzejewski T.M."/>
            <person name="Davidsen T.M."/>
            <person name="Wayne K.J."/>
            <person name="Tettelin H."/>
            <person name="Glass J.I."/>
            <person name="Rusch D."/>
            <person name="Podicherti R."/>
            <person name="Tsui H.-C.T."/>
            <person name="Winkler M.E."/>
        </authorList>
    </citation>
    <scope>NUCLEOTIDE SEQUENCE</scope>
</reference>
<dbReference type="InterPro" id="IPR003833">
    <property type="entry name" value="CT_C_D"/>
</dbReference>
<evidence type="ECO:0000259" key="4">
    <source>
        <dbReference type="SMART" id="SM00796"/>
    </source>
</evidence>
<dbReference type="PANTHER" id="PTHR34698:SF2">
    <property type="entry name" value="5-OXOPROLINASE SUBUNIT B"/>
    <property type="match status" value="1"/>
</dbReference>
<feature type="domain" description="Carboxyltransferase" evidence="4">
    <location>
        <begin position="5"/>
        <end position="205"/>
    </location>
</feature>
<organism evidence="5">
    <name type="scientific">marine metagenome</name>
    <dbReference type="NCBI Taxonomy" id="408172"/>
    <lineage>
        <taxon>unclassified sequences</taxon>
        <taxon>metagenomes</taxon>
        <taxon>ecological metagenomes</taxon>
    </lineage>
</organism>
<sequence>MILDPTVIPASDRSILVQFGDEISEDLHYQVFLFTQGLLASSHQAISNISPGYSSVLVRLHHKTTLAEGMDTIAAILKEEHPGDTIPQRTVEIPVCYEDEFGPDLGRVLKHTGYDKEELIERHTSGMYLVYFLGFSAGFPYIGGMDESLATPRLKTPRKAVPAGSVGIAGQQTGMYPLSTPGGWNLIGRTPLPLFNRSNPKDSAIRMGDRIRFRTVGRAEFESLAQPQS</sequence>
<accession>A0A382CEC7</accession>
<dbReference type="Gene3D" id="2.40.100.10">
    <property type="entry name" value="Cyclophilin-like"/>
    <property type="match status" value="1"/>
</dbReference>
<dbReference type="SUPFAM" id="SSF50891">
    <property type="entry name" value="Cyclophilin-like"/>
    <property type="match status" value="1"/>
</dbReference>
<evidence type="ECO:0000256" key="3">
    <source>
        <dbReference type="ARBA" id="ARBA00022840"/>
    </source>
</evidence>
<keyword evidence="1" id="KW-0547">Nucleotide-binding</keyword>
<evidence type="ECO:0000256" key="1">
    <source>
        <dbReference type="ARBA" id="ARBA00022741"/>
    </source>
</evidence>
<dbReference type="Pfam" id="PF02682">
    <property type="entry name" value="CT_C_D"/>
    <property type="match status" value="1"/>
</dbReference>
<dbReference type="AlphaFoldDB" id="A0A382CEC7"/>
<dbReference type="PANTHER" id="PTHR34698">
    <property type="entry name" value="5-OXOPROLINASE SUBUNIT B"/>
    <property type="match status" value="1"/>
</dbReference>
<dbReference type="GO" id="GO:0005524">
    <property type="term" value="F:ATP binding"/>
    <property type="evidence" value="ECO:0007669"/>
    <property type="project" value="UniProtKB-KW"/>
</dbReference>
<dbReference type="Gene3D" id="3.30.1360.40">
    <property type="match status" value="1"/>
</dbReference>
<proteinExistence type="predicted"/>
<protein>
    <recommendedName>
        <fullName evidence="4">Carboxyltransferase domain-containing protein</fullName>
    </recommendedName>
</protein>
<name>A0A382CEC7_9ZZZZ</name>
<keyword evidence="2" id="KW-0378">Hydrolase</keyword>
<dbReference type="GO" id="GO:0016787">
    <property type="term" value="F:hydrolase activity"/>
    <property type="evidence" value="ECO:0007669"/>
    <property type="project" value="UniProtKB-KW"/>
</dbReference>
<gene>
    <name evidence="5" type="ORF">METZ01_LOCUS176537</name>
</gene>
<keyword evidence="3" id="KW-0067">ATP-binding</keyword>
<dbReference type="InterPro" id="IPR010016">
    <property type="entry name" value="PxpB"/>
</dbReference>
<dbReference type="NCBIfam" id="TIGR00370">
    <property type="entry name" value="5-oxoprolinase subunit PxpB"/>
    <property type="match status" value="1"/>
</dbReference>
<dbReference type="EMBL" id="UINC01033816">
    <property type="protein sequence ID" value="SVB23683.1"/>
    <property type="molecule type" value="Genomic_DNA"/>
</dbReference>
<evidence type="ECO:0000313" key="5">
    <source>
        <dbReference type="EMBL" id="SVB23683.1"/>
    </source>
</evidence>
<dbReference type="InterPro" id="IPR029000">
    <property type="entry name" value="Cyclophilin-like_dom_sf"/>
</dbReference>
<dbReference type="SMART" id="SM00796">
    <property type="entry name" value="AHS1"/>
    <property type="match status" value="1"/>
</dbReference>
<evidence type="ECO:0000256" key="2">
    <source>
        <dbReference type="ARBA" id="ARBA00022801"/>
    </source>
</evidence>
<dbReference type="SUPFAM" id="SSF160467">
    <property type="entry name" value="PH0987 N-terminal domain-like"/>
    <property type="match status" value="1"/>
</dbReference>